<gene>
    <name evidence="1" type="ORF">C1SCF055_LOCUS38484</name>
</gene>
<keyword evidence="3" id="KW-1185">Reference proteome</keyword>
<dbReference type="Proteomes" id="UP001152797">
    <property type="component" value="Unassembled WGS sequence"/>
</dbReference>
<name>A0A9P1DN97_9DINO</name>
<evidence type="ECO:0000313" key="2">
    <source>
        <dbReference type="EMBL" id="CAL1166897.1"/>
    </source>
</evidence>
<dbReference type="EMBL" id="CAMXCT030005891">
    <property type="protein sequence ID" value="CAL4800834.1"/>
    <property type="molecule type" value="Genomic_DNA"/>
</dbReference>
<reference evidence="1" key="1">
    <citation type="submission" date="2022-10" db="EMBL/GenBank/DDBJ databases">
        <authorList>
            <person name="Chen Y."/>
            <person name="Dougan E. K."/>
            <person name="Chan C."/>
            <person name="Rhodes N."/>
            <person name="Thang M."/>
        </authorList>
    </citation>
    <scope>NUCLEOTIDE SEQUENCE</scope>
</reference>
<proteinExistence type="predicted"/>
<organism evidence="1">
    <name type="scientific">Cladocopium goreaui</name>
    <dbReference type="NCBI Taxonomy" id="2562237"/>
    <lineage>
        <taxon>Eukaryota</taxon>
        <taxon>Sar</taxon>
        <taxon>Alveolata</taxon>
        <taxon>Dinophyceae</taxon>
        <taxon>Suessiales</taxon>
        <taxon>Symbiodiniaceae</taxon>
        <taxon>Cladocopium</taxon>
    </lineage>
</organism>
<reference evidence="2" key="2">
    <citation type="submission" date="2024-04" db="EMBL/GenBank/DDBJ databases">
        <authorList>
            <person name="Chen Y."/>
            <person name="Shah S."/>
            <person name="Dougan E. K."/>
            <person name="Thang M."/>
            <person name="Chan C."/>
        </authorList>
    </citation>
    <scope>NUCLEOTIDE SEQUENCE [LARGE SCALE GENOMIC DNA]</scope>
</reference>
<dbReference type="InterPro" id="IPR036705">
    <property type="entry name" value="Ribosyl_crysJ1_sf"/>
</dbReference>
<accession>A0A9P1DN97</accession>
<dbReference type="EMBL" id="CAMXCT020005891">
    <property type="protein sequence ID" value="CAL1166897.1"/>
    <property type="molecule type" value="Genomic_DNA"/>
</dbReference>
<dbReference type="OrthoDB" id="437754at2759"/>
<dbReference type="Gene3D" id="1.10.4080.10">
    <property type="entry name" value="ADP-ribosylation/Crystallin J1"/>
    <property type="match status" value="1"/>
</dbReference>
<protein>
    <submittedName>
        <fullName evidence="1">Uncharacterized protein</fullName>
    </submittedName>
</protein>
<comment type="caution">
    <text evidence="1">The sequence shown here is derived from an EMBL/GenBank/DDBJ whole genome shotgun (WGS) entry which is preliminary data.</text>
</comment>
<dbReference type="SUPFAM" id="SSF101478">
    <property type="entry name" value="ADP-ribosylglycohydrolase"/>
    <property type="match status" value="1"/>
</dbReference>
<evidence type="ECO:0000313" key="3">
    <source>
        <dbReference type="Proteomes" id="UP001152797"/>
    </source>
</evidence>
<dbReference type="AlphaFoldDB" id="A0A9P1DN97"/>
<sequence>MGQVASSNLATPKTGKMAAKAPVEVFSATFADRVAGALWGMHIADAIAMPTHWYYGGQAQVQSDYGKITGYVKPKVELRGSIMALSNTGGAGRGSNDGDIIGSVIAHGKKPYWTRARSHHYHCTLDKGLEAQRVDQGIRFHCQSASNLRMPNAGLEVCRIAMDS</sequence>
<evidence type="ECO:0000313" key="1">
    <source>
        <dbReference type="EMBL" id="CAI4013522.1"/>
    </source>
</evidence>
<dbReference type="EMBL" id="CAMXCT010005891">
    <property type="protein sequence ID" value="CAI4013522.1"/>
    <property type="molecule type" value="Genomic_DNA"/>
</dbReference>